<dbReference type="Proteomes" id="UP000050417">
    <property type="component" value="Unassembled WGS sequence"/>
</dbReference>
<feature type="domain" description="N-acetyltransferase" evidence="1">
    <location>
        <begin position="121"/>
        <end position="264"/>
    </location>
</feature>
<comment type="caution">
    <text evidence="2">The sequence shown here is derived from an EMBL/GenBank/DDBJ whole genome shotgun (WGS) entry which is preliminary data.</text>
</comment>
<dbReference type="GO" id="GO:0016747">
    <property type="term" value="F:acyltransferase activity, transferring groups other than amino-acyl groups"/>
    <property type="evidence" value="ECO:0007669"/>
    <property type="project" value="InterPro"/>
</dbReference>
<dbReference type="RefSeq" id="WP_075061164.1">
    <property type="nucleotide sequence ID" value="NZ_LGCL01000004.1"/>
</dbReference>
<dbReference type="InterPro" id="IPR016181">
    <property type="entry name" value="Acyl_CoA_acyltransferase"/>
</dbReference>
<organism evidence="2 3">
    <name type="scientific">Ornatilinea apprima</name>
    <dbReference type="NCBI Taxonomy" id="1134406"/>
    <lineage>
        <taxon>Bacteria</taxon>
        <taxon>Bacillati</taxon>
        <taxon>Chloroflexota</taxon>
        <taxon>Anaerolineae</taxon>
        <taxon>Anaerolineales</taxon>
        <taxon>Anaerolineaceae</taxon>
        <taxon>Ornatilinea</taxon>
    </lineage>
</organism>
<evidence type="ECO:0000259" key="1">
    <source>
        <dbReference type="PROSITE" id="PS51186"/>
    </source>
</evidence>
<dbReference type="PROSITE" id="PS51186">
    <property type="entry name" value="GNAT"/>
    <property type="match status" value="1"/>
</dbReference>
<reference evidence="2 3" key="1">
    <citation type="submission" date="2015-07" db="EMBL/GenBank/DDBJ databases">
        <title>Genome sequence of Ornatilinea apprima DSM 23815.</title>
        <authorList>
            <person name="Hemp J."/>
            <person name="Ward L.M."/>
            <person name="Pace L.A."/>
            <person name="Fischer W.W."/>
        </authorList>
    </citation>
    <scope>NUCLEOTIDE SEQUENCE [LARGE SCALE GENOMIC DNA]</scope>
    <source>
        <strain evidence="2 3">P3M-1</strain>
    </source>
</reference>
<dbReference type="STRING" id="1134406.ADN00_01345"/>
<protein>
    <recommendedName>
        <fullName evidence="1">N-acetyltransferase domain-containing protein</fullName>
    </recommendedName>
</protein>
<gene>
    <name evidence="2" type="ORF">ADN00_01345</name>
</gene>
<dbReference type="SUPFAM" id="SSF55729">
    <property type="entry name" value="Acyl-CoA N-acyltransferases (Nat)"/>
    <property type="match status" value="1"/>
</dbReference>
<name>A0A0P6XXC2_9CHLR</name>
<dbReference type="Pfam" id="PF00583">
    <property type="entry name" value="Acetyltransf_1"/>
    <property type="match status" value="1"/>
</dbReference>
<sequence length="264" mass="29736">MKLEELREIFDHQQRVDVDYPDIQREDGPLTVRHINLRPAERGFVIYSRLDESNADAAIEAEIARFRAAGQDFTWKVYDHDTPPDLKARLTTRGFSAQELEAVLVLDMDSAPPAFFHPPAQTARRLSDPEAVLAAFEAVEVPVWQDEGMRELGALLVDEMLANPQELSFFAVYAQEQPVSLAWIRYHPGTQFASLWGGSTLEAYRGQGAYQALLAARAIEARQRGARFLTVDASPMSEPILLRRGFQPISRAQDFEYTFEAGPV</sequence>
<dbReference type="CDD" id="cd04301">
    <property type="entry name" value="NAT_SF"/>
    <property type="match status" value="1"/>
</dbReference>
<dbReference type="InterPro" id="IPR000182">
    <property type="entry name" value="GNAT_dom"/>
</dbReference>
<accession>A0A0P6XXC2</accession>
<dbReference type="AlphaFoldDB" id="A0A0P6XXC2"/>
<proteinExistence type="predicted"/>
<dbReference type="Gene3D" id="3.40.630.30">
    <property type="match status" value="1"/>
</dbReference>
<evidence type="ECO:0000313" key="2">
    <source>
        <dbReference type="EMBL" id="KPL80521.1"/>
    </source>
</evidence>
<dbReference type="EMBL" id="LGCL01000004">
    <property type="protein sequence ID" value="KPL80521.1"/>
    <property type="molecule type" value="Genomic_DNA"/>
</dbReference>
<dbReference type="OrthoDB" id="164800at2"/>
<keyword evidence="3" id="KW-1185">Reference proteome</keyword>
<evidence type="ECO:0000313" key="3">
    <source>
        <dbReference type="Proteomes" id="UP000050417"/>
    </source>
</evidence>